<keyword evidence="3" id="KW-0378">Hydrolase</keyword>
<evidence type="ECO:0000313" key="7">
    <source>
        <dbReference type="Proteomes" id="UP000599312"/>
    </source>
</evidence>
<dbReference type="GO" id="GO:0016787">
    <property type="term" value="F:hydrolase activity"/>
    <property type="evidence" value="ECO:0007669"/>
    <property type="project" value="UniProtKB-KW"/>
</dbReference>
<sequence>MSGASRVIVTADDFGMSLAVNEAVELAHRNGILTCASLMVTGDAADDAVRRARRMPGLGVGLHLTLIGGPSALGRSDIPDLLAPRARQVLHSAPWRVGTRIAFSRRVQGQVRAEISAQLDLFRKSGLVLDHVDGHWHFHQHPSILHILTQEMAVASARVPIRVPHEPVLSSWRAAGRRRFGERLLRAAAHRGLTKHMKRHLRQSNLAFNDWFFGLYDAGAMDRSCLLGIATNLPSGVTEIGMHPAVSGSPVSPFAPPAFWRPGDELAALTDSEVVAAFRDRMDTYLIRFQDLSEGAGS</sequence>
<gene>
    <name evidence="6" type="primary">hpnK</name>
    <name evidence="6" type="ORF">I2H38_18200</name>
</gene>
<dbReference type="GO" id="GO:0019213">
    <property type="term" value="F:deacetylase activity"/>
    <property type="evidence" value="ECO:0007669"/>
    <property type="project" value="TreeGrafter"/>
</dbReference>
<evidence type="ECO:0000256" key="3">
    <source>
        <dbReference type="ARBA" id="ARBA00022801"/>
    </source>
</evidence>
<name>A0A931BPY3_9HYPH</name>
<dbReference type="EMBL" id="JADQDO010000011">
    <property type="protein sequence ID" value="MBF9235306.1"/>
    <property type="molecule type" value="Genomic_DNA"/>
</dbReference>
<evidence type="ECO:0000256" key="1">
    <source>
        <dbReference type="ARBA" id="ARBA00001946"/>
    </source>
</evidence>
<dbReference type="NCBIfam" id="TIGR03473">
    <property type="entry name" value="HpnK"/>
    <property type="match status" value="1"/>
</dbReference>
<dbReference type="SUPFAM" id="SSF88713">
    <property type="entry name" value="Glycoside hydrolase/deacetylase"/>
    <property type="match status" value="1"/>
</dbReference>
<dbReference type="Gene3D" id="3.20.20.370">
    <property type="entry name" value="Glycoside hydrolase/deacetylase"/>
    <property type="match status" value="1"/>
</dbReference>
<organism evidence="6 7">
    <name type="scientific">Microvirga alba</name>
    <dbReference type="NCBI Taxonomy" id="2791025"/>
    <lineage>
        <taxon>Bacteria</taxon>
        <taxon>Pseudomonadati</taxon>
        <taxon>Pseudomonadota</taxon>
        <taxon>Alphaproteobacteria</taxon>
        <taxon>Hyphomicrobiales</taxon>
        <taxon>Methylobacteriaceae</taxon>
        <taxon>Microvirga</taxon>
    </lineage>
</organism>
<dbReference type="RefSeq" id="WP_196273297.1">
    <property type="nucleotide sequence ID" value="NZ_JADQDO010000011.1"/>
</dbReference>
<dbReference type="InterPro" id="IPR006879">
    <property type="entry name" value="YdjC-like"/>
</dbReference>
<keyword evidence="4" id="KW-0460">Magnesium</keyword>
<evidence type="ECO:0000256" key="4">
    <source>
        <dbReference type="ARBA" id="ARBA00022842"/>
    </source>
</evidence>
<dbReference type="Pfam" id="PF04794">
    <property type="entry name" value="YdjC"/>
    <property type="match status" value="1"/>
</dbReference>
<comment type="caution">
    <text evidence="6">The sequence shown here is derived from an EMBL/GenBank/DDBJ whole genome shotgun (WGS) entry which is preliminary data.</text>
</comment>
<dbReference type="GO" id="GO:0046872">
    <property type="term" value="F:metal ion binding"/>
    <property type="evidence" value="ECO:0007669"/>
    <property type="project" value="UniProtKB-KW"/>
</dbReference>
<dbReference type="GO" id="GO:0005975">
    <property type="term" value="P:carbohydrate metabolic process"/>
    <property type="evidence" value="ECO:0007669"/>
    <property type="project" value="InterPro"/>
</dbReference>
<protein>
    <submittedName>
        <fullName evidence="6">Hopanoid biosynthesis-associated protein HpnK</fullName>
    </submittedName>
</protein>
<reference evidence="6" key="1">
    <citation type="submission" date="2020-11" db="EMBL/GenBank/DDBJ databases">
        <authorList>
            <person name="Kim M.K."/>
        </authorList>
    </citation>
    <scope>NUCLEOTIDE SEQUENCE</scope>
    <source>
        <strain evidence="6">BT350</strain>
    </source>
</reference>
<dbReference type="InterPro" id="IPR011330">
    <property type="entry name" value="Glyco_hydro/deAcase_b/a-brl"/>
</dbReference>
<proteinExistence type="predicted"/>
<dbReference type="InterPro" id="IPR017836">
    <property type="entry name" value="Hopanoid_biosynth-assoc_HpnK"/>
</dbReference>
<keyword evidence="2" id="KW-0479">Metal-binding</keyword>
<evidence type="ECO:0000256" key="5">
    <source>
        <dbReference type="ARBA" id="ARBA00023277"/>
    </source>
</evidence>
<evidence type="ECO:0000256" key="2">
    <source>
        <dbReference type="ARBA" id="ARBA00022723"/>
    </source>
</evidence>
<dbReference type="AlphaFoldDB" id="A0A931BPY3"/>
<comment type="cofactor">
    <cofactor evidence="1">
        <name>Mg(2+)</name>
        <dbReference type="ChEBI" id="CHEBI:18420"/>
    </cofactor>
</comment>
<accession>A0A931BPY3</accession>
<dbReference type="PANTHER" id="PTHR31609:SF1">
    <property type="entry name" value="CARBOHYDRATE DEACETYLASE"/>
    <property type="match status" value="1"/>
</dbReference>
<dbReference type="Proteomes" id="UP000599312">
    <property type="component" value="Unassembled WGS sequence"/>
</dbReference>
<dbReference type="PANTHER" id="PTHR31609">
    <property type="entry name" value="YDJC DEACETYLASE FAMILY MEMBER"/>
    <property type="match status" value="1"/>
</dbReference>
<evidence type="ECO:0000313" key="6">
    <source>
        <dbReference type="EMBL" id="MBF9235306.1"/>
    </source>
</evidence>
<keyword evidence="5" id="KW-0119">Carbohydrate metabolism</keyword>
<keyword evidence="7" id="KW-1185">Reference proteome</keyword>